<evidence type="ECO:0000313" key="1">
    <source>
        <dbReference type="EMBL" id="ODN72453.1"/>
    </source>
</evidence>
<evidence type="ECO:0000313" key="2">
    <source>
        <dbReference type="Proteomes" id="UP000094622"/>
    </source>
</evidence>
<proteinExistence type="predicted"/>
<organism evidence="1 2">
    <name type="scientific">Methylobrevis pamukkalensis</name>
    <dbReference type="NCBI Taxonomy" id="1439726"/>
    <lineage>
        <taxon>Bacteria</taxon>
        <taxon>Pseudomonadati</taxon>
        <taxon>Pseudomonadota</taxon>
        <taxon>Alphaproteobacteria</taxon>
        <taxon>Hyphomicrobiales</taxon>
        <taxon>Pleomorphomonadaceae</taxon>
        <taxon>Methylobrevis</taxon>
    </lineage>
</organism>
<keyword evidence="2" id="KW-1185">Reference proteome</keyword>
<sequence length="58" mass="6240">MFAGGFYGFSDGEDLWEANGGVGYTISEGLTLAGEVKYIDEGEDDGNFNAILGLIRTW</sequence>
<name>A0A1E3H810_9HYPH</name>
<protein>
    <recommendedName>
        <fullName evidence="3">Outer membrane protein beta-barrel domain-containing protein</fullName>
    </recommendedName>
</protein>
<gene>
    <name evidence="1" type="ORF">A6302_00199</name>
</gene>
<dbReference type="Proteomes" id="UP000094622">
    <property type="component" value="Unassembled WGS sequence"/>
</dbReference>
<accession>A0A1E3H810</accession>
<reference evidence="1 2" key="1">
    <citation type="submission" date="2016-07" db="EMBL/GenBank/DDBJ databases">
        <title>Draft Genome Sequence of Methylobrevis pamukkalensis PK2.</title>
        <authorList>
            <person name="Vasilenko O.V."/>
            <person name="Doronina N.V."/>
            <person name="Shmareva M.N."/>
            <person name="Tarlachkov S.V."/>
            <person name="Mustakhimov I."/>
            <person name="Trotsenko Y.A."/>
        </authorList>
    </citation>
    <scope>NUCLEOTIDE SEQUENCE [LARGE SCALE GENOMIC DNA]</scope>
    <source>
        <strain evidence="1 2">PK2</strain>
    </source>
</reference>
<evidence type="ECO:0008006" key="3">
    <source>
        <dbReference type="Google" id="ProtNLM"/>
    </source>
</evidence>
<dbReference type="EMBL" id="MCRJ01000002">
    <property type="protein sequence ID" value="ODN72453.1"/>
    <property type="molecule type" value="Genomic_DNA"/>
</dbReference>
<dbReference type="AlphaFoldDB" id="A0A1E3H810"/>
<comment type="caution">
    <text evidence="1">The sequence shown here is derived from an EMBL/GenBank/DDBJ whole genome shotgun (WGS) entry which is preliminary data.</text>
</comment>
<dbReference type="RefSeq" id="WP_342586181.1">
    <property type="nucleotide sequence ID" value="NZ_MCRJ01000002.1"/>
</dbReference>